<dbReference type="EMBL" id="FNBS01000029">
    <property type="protein sequence ID" value="SDF88910.1"/>
    <property type="molecule type" value="Genomic_DNA"/>
</dbReference>
<evidence type="ECO:0000256" key="1">
    <source>
        <dbReference type="SAM" id="SignalP"/>
    </source>
</evidence>
<dbReference type="RefSeq" id="WP_074592562.1">
    <property type="nucleotide sequence ID" value="NZ_FNBS01000029.1"/>
</dbReference>
<feature type="chain" id="PRO_5039407768" description="DUF4127 family protein" evidence="1">
    <location>
        <begin position="22"/>
        <end position="528"/>
    </location>
</feature>
<dbReference type="InterPro" id="IPR025394">
    <property type="entry name" value="DUF4127"/>
</dbReference>
<dbReference type="Proteomes" id="UP000183404">
    <property type="component" value="Unassembled WGS sequence"/>
</dbReference>
<sequence>MFKKALWFVLTLCIFSLPASTYNEKFTMPKDDIIFIPLDSRPVNTQNVSLLTNMWGKNLILPPQDVLDDYTKPGNFEALNEWLNEVIPRSNVYAVVISLQQYLNGGLIASRDIKNYKDYEERLSLLYKFLTENENKNIIIFSIIPRLTPTQFSDYQYVKYSDKLKEFSELTDKVDLFNQEKDKARLEEIKKSIPPDVLTKYTELFELNKGINEKLIDWTKEGYIKTLVIGIDDTQKFSMSNMVARKLNQYAKTQQISDKIYVLHGADEIGMEITARLANEYYKQIPRFNVVYDVKDPDKVILPYEGADLKKIVEEKINFIGGKTDSSGECILYVHTHENLGIKNDIQKYKSKGQIFGIADVAYVNMADKKLINVLFDLNPLSFLYAGWNTPSNTIGTVISEMSLKMVLDKSVLPSYKEEDAIKSFIAFSFIRYADDFAYQADVRNKMYKWAESNHMAKDNIDKKTADEELSIKMKPLINTIKGKYIGELVKAGNSSVGIKDIEVKVRYPWNRMFEIEVLPDVTLQIQR</sequence>
<accession>A0A1G7PU31</accession>
<reference evidence="2 3" key="1">
    <citation type="submission" date="2016-10" db="EMBL/GenBank/DDBJ databases">
        <authorList>
            <person name="de Groot N.N."/>
        </authorList>
    </citation>
    <scope>NUCLEOTIDE SEQUENCE [LARGE SCALE GENOMIC DNA]</scope>
    <source>
        <strain evidence="2 3">DSM 569</strain>
    </source>
</reference>
<proteinExistence type="predicted"/>
<feature type="signal peptide" evidence="1">
    <location>
        <begin position="1"/>
        <end position="21"/>
    </location>
</feature>
<evidence type="ECO:0000313" key="2">
    <source>
        <dbReference type="EMBL" id="SDF88910.1"/>
    </source>
</evidence>
<gene>
    <name evidence="2" type="ORF">SAMN04244560_01403</name>
</gene>
<evidence type="ECO:0000313" key="3">
    <source>
        <dbReference type="Proteomes" id="UP000183404"/>
    </source>
</evidence>
<protein>
    <recommendedName>
        <fullName evidence="4">DUF4127 family protein</fullName>
    </recommendedName>
</protein>
<keyword evidence="1" id="KW-0732">Signal</keyword>
<dbReference type="AlphaFoldDB" id="A0A1G7PU31"/>
<organism evidence="2 3">
    <name type="scientific">Thermoanaerobacter thermohydrosulfuricus</name>
    <name type="common">Clostridium thermohydrosulfuricum</name>
    <dbReference type="NCBI Taxonomy" id="1516"/>
    <lineage>
        <taxon>Bacteria</taxon>
        <taxon>Bacillati</taxon>
        <taxon>Bacillota</taxon>
        <taxon>Clostridia</taxon>
        <taxon>Thermoanaerobacterales</taxon>
        <taxon>Thermoanaerobacteraceae</taxon>
        <taxon>Thermoanaerobacter</taxon>
    </lineage>
</organism>
<dbReference type="Pfam" id="PF13552">
    <property type="entry name" value="DUF4127"/>
    <property type="match status" value="1"/>
</dbReference>
<evidence type="ECO:0008006" key="4">
    <source>
        <dbReference type="Google" id="ProtNLM"/>
    </source>
</evidence>
<name>A0A1G7PU31_THETY</name>